<protein>
    <recommendedName>
        <fullName evidence="4">Peptidase M50</fullName>
    </recommendedName>
</protein>
<keyword evidence="1" id="KW-0812">Transmembrane</keyword>
<dbReference type="EMBL" id="JBHTCR010000013">
    <property type="protein sequence ID" value="MFC7348771.1"/>
    <property type="molecule type" value="Genomic_DNA"/>
</dbReference>
<name>A0ABW2M7C1_9FLAO</name>
<feature type="transmembrane region" description="Helical" evidence="1">
    <location>
        <begin position="12"/>
        <end position="31"/>
    </location>
</feature>
<feature type="transmembrane region" description="Helical" evidence="1">
    <location>
        <begin position="109"/>
        <end position="134"/>
    </location>
</feature>
<proteinExistence type="predicted"/>
<keyword evidence="1" id="KW-0472">Membrane</keyword>
<evidence type="ECO:0000313" key="3">
    <source>
        <dbReference type="Proteomes" id="UP001596550"/>
    </source>
</evidence>
<keyword evidence="1" id="KW-1133">Transmembrane helix</keyword>
<dbReference type="Proteomes" id="UP001596550">
    <property type="component" value="Unassembled WGS sequence"/>
</dbReference>
<dbReference type="RefSeq" id="WP_378183133.1">
    <property type="nucleotide sequence ID" value="NZ_JBHTCR010000013.1"/>
</dbReference>
<feature type="transmembrane region" description="Helical" evidence="1">
    <location>
        <begin position="155"/>
        <end position="178"/>
    </location>
</feature>
<organism evidence="2 3">
    <name type="scientific">Chryseobacterium zhengzhouense</name>
    <dbReference type="NCBI Taxonomy" id="1636086"/>
    <lineage>
        <taxon>Bacteria</taxon>
        <taxon>Pseudomonadati</taxon>
        <taxon>Bacteroidota</taxon>
        <taxon>Flavobacteriia</taxon>
        <taxon>Flavobacteriales</taxon>
        <taxon>Weeksellaceae</taxon>
        <taxon>Chryseobacterium group</taxon>
        <taxon>Chryseobacterium</taxon>
    </lineage>
</organism>
<sequence>MKNLIVFRVDFKLFMYLAIAFIFTTALGTVLHEYGHFIAAEFLGITTKVHYGFTSFVIDENYRNLSKWDRFLITVGGPLQTIFTGILGLILLHISKRNSETQVLNFKSWIYVFMSLFWLRQSANFVMWMIGYLLTNRISTNSDEVKLAVYLKMPLWFFMALGGIVGFAVALLVIFKYIPINQRFTFVVSGFVGGILGYIIWLELLGQILMP</sequence>
<comment type="caution">
    <text evidence="2">The sequence shown here is derived from an EMBL/GenBank/DDBJ whole genome shotgun (WGS) entry which is preliminary data.</text>
</comment>
<keyword evidence="3" id="KW-1185">Reference proteome</keyword>
<gene>
    <name evidence="2" type="ORF">ACFQO9_18790</name>
</gene>
<evidence type="ECO:0008006" key="4">
    <source>
        <dbReference type="Google" id="ProtNLM"/>
    </source>
</evidence>
<reference evidence="3" key="1">
    <citation type="journal article" date="2019" name="Int. J. Syst. Evol. Microbiol.">
        <title>The Global Catalogue of Microorganisms (GCM) 10K type strain sequencing project: providing services to taxonomists for standard genome sequencing and annotation.</title>
        <authorList>
            <consortium name="The Broad Institute Genomics Platform"/>
            <consortium name="The Broad Institute Genome Sequencing Center for Infectious Disease"/>
            <person name="Wu L."/>
            <person name="Ma J."/>
        </authorList>
    </citation>
    <scope>NUCLEOTIDE SEQUENCE [LARGE SCALE GENOMIC DNA]</scope>
    <source>
        <strain evidence="3">CCUG 54781</strain>
    </source>
</reference>
<evidence type="ECO:0000313" key="2">
    <source>
        <dbReference type="EMBL" id="MFC7348771.1"/>
    </source>
</evidence>
<accession>A0ABW2M7C1</accession>
<evidence type="ECO:0000256" key="1">
    <source>
        <dbReference type="SAM" id="Phobius"/>
    </source>
</evidence>
<feature type="transmembrane region" description="Helical" evidence="1">
    <location>
        <begin position="71"/>
        <end position="94"/>
    </location>
</feature>
<feature type="transmembrane region" description="Helical" evidence="1">
    <location>
        <begin position="184"/>
        <end position="205"/>
    </location>
</feature>